<evidence type="ECO:0000313" key="2">
    <source>
        <dbReference type="Proteomes" id="UP000887563"/>
    </source>
</evidence>
<accession>A0A914KNP7</accession>
<evidence type="ECO:0000313" key="3">
    <source>
        <dbReference type="WBParaSite" id="Minc3s00040g02298"/>
    </source>
</evidence>
<evidence type="ECO:0000256" key="1">
    <source>
        <dbReference type="SAM" id="Phobius"/>
    </source>
</evidence>
<organism evidence="2 3">
    <name type="scientific">Meloidogyne incognita</name>
    <name type="common">Southern root-knot nematode worm</name>
    <name type="synonym">Oxyuris incognita</name>
    <dbReference type="NCBI Taxonomy" id="6306"/>
    <lineage>
        <taxon>Eukaryota</taxon>
        <taxon>Metazoa</taxon>
        <taxon>Ecdysozoa</taxon>
        <taxon>Nematoda</taxon>
        <taxon>Chromadorea</taxon>
        <taxon>Rhabditida</taxon>
        <taxon>Tylenchina</taxon>
        <taxon>Tylenchomorpha</taxon>
        <taxon>Tylenchoidea</taxon>
        <taxon>Meloidogynidae</taxon>
        <taxon>Meloidogyninae</taxon>
        <taxon>Meloidogyne</taxon>
        <taxon>Meloidogyne incognita group</taxon>
    </lineage>
</organism>
<keyword evidence="2" id="KW-1185">Reference proteome</keyword>
<sequence>MRYEGMEEPGDDRYDFWISLGSDELQHVGHWFLILGDELFFILHLGLGLILRGMFIVNVGSQGFGVVEEHSLCYQSYWKVLLKKDLSQCKKYFSFIF</sequence>
<dbReference type="Proteomes" id="UP000887563">
    <property type="component" value="Unplaced"/>
</dbReference>
<feature type="transmembrane region" description="Helical" evidence="1">
    <location>
        <begin position="31"/>
        <end position="51"/>
    </location>
</feature>
<proteinExistence type="predicted"/>
<keyword evidence="1" id="KW-1133">Transmembrane helix</keyword>
<dbReference type="AlphaFoldDB" id="A0A914KNP7"/>
<protein>
    <submittedName>
        <fullName evidence="3">Uncharacterized protein</fullName>
    </submittedName>
</protein>
<name>A0A914KNP7_MELIC</name>
<reference evidence="3" key="1">
    <citation type="submission" date="2022-11" db="UniProtKB">
        <authorList>
            <consortium name="WormBaseParasite"/>
        </authorList>
    </citation>
    <scope>IDENTIFICATION</scope>
</reference>
<keyword evidence="1" id="KW-0472">Membrane</keyword>
<keyword evidence="1" id="KW-0812">Transmembrane</keyword>
<dbReference type="WBParaSite" id="Minc3s00040g02298">
    <property type="protein sequence ID" value="Minc3s00040g02298"/>
    <property type="gene ID" value="Minc3s00040g02298"/>
</dbReference>